<evidence type="ECO:0000256" key="2">
    <source>
        <dbReference type="ARBA" id="ARBA00009142"/>
    </source>
</evidence>
<evidence type="ECO:0000256" key="7">
    <source>
        <dbReference type="ARBA" id="ARBA00023136"/>
    </source>
</evidence>
<reference evidence="9 10" key="1">
    <citation type="submission" date="2018-06" db="EMBL/GenBank/DDBJ databases">
        <authorList>
            <consortium name="Pathogen Informatics"/>
            <person name="Doyle S."/>
        </authorList>
    </citation>
    <scope>NUCLEOTIDE SEQUENCE [LARGE SCALE GENOMIC DNA]</scope>
    <source>
        <strain evidence="9 10">NCTC12020</strain>
    </source>
</reference>
<feature type="transmembrane region" description="Helical" evidence="8">
    <location>
        <begin position="84"/>
        <end position="101"/>
    </location>
</feature>
<feature type="transmembrane region" description="Helical" evidence="8">
    <location>
        <begin position="145"/>
        <end position="177"/>
    </location>
</feature>
<evidence type="ECO:0000256" key="5">
    <source>
        <dbReference type="ARBA" id="ARBA00022692"/>
    </source>
</evidence>
<evidence type="ECO:0000256" key="4">
    <source>
        <dbReference type="ARBA" id="ARBA00022475"/>
    </source>
</evidence>
<evidence type="ECO:0000256" key="8">
    <source>
        <dbReference type="RuleBase" id="RU363041"/>
    </source>
</evidence>
<dbReference type="InterPro" id="IPR002781">
    <property type="entry name" value="TM_pro_TauE-like"/>
</dbReference>
<feature type="transmembrane region" description="Helical" evidence="8">
    <location>
        <begin position="12"/>
        <end position="31"/>
    </location>
</feature>
<feature type="transmembrane region" description="Helical" evidence="8">
    <location>
        <begin position="107"/>
        <end position="125"/>
    </location>
</feature>
<proteinExistence type="inferred from homology"/>
<dbReference type="OrthoDB" id="554695at2"/>
<keyword evidence="6 8" id="KW-1133">Transmembrane helix</keyword>
<comment type="subcellular location">
    <subcellularLocation>
        <location evidence="1 8">Cell membrane</location>
        <topology evidence="1 8">Multi-pass membrane protein</topology>
    </subcellularLocation>
</comment>
<dbReference type="EMBL" id="UHIO01000001">
    <property type="protein sequence ID" value="SUP43015.1"/>
    <property type="molecule type" value="Genomic_DNA"/>
</dbReference>
<evidence type="ECO:0000313" key="10">
    <source>
        <dbReference type="Proteomes" id="UP000255367"/>
    </source>
</evidence>
<evidence type="ECO:0000256" key="3">
    <source>
        <dbReference type="ARBA" id="ARBA00022448"/>
    </source>
</evidence>
<dbReference type="GO" id="GO:0005886">
    <property type="term" value="C:plasma membrane"/>
    <property type="evidence" value="ECO:0007669"/>
    <property type="project" value="UniProtKB-SubCell"/>
</dbReference>
<evidence type="ECO:0000256" key="6">
    <source>
        <dbReference type="ARBA" id="ARBA00022989"/>
    </source>
</evidence>
<name>A0A380NM45_9FIRM</name>
<sequence length="262" mass="27554">MDIVNAVDPALVMPLILFVAGALAGFVDSIVGGGGLISVPAMLLTNLPPSVALGSNKLSSVFGALTASITYARSGMVEWPLVKKLLPVTFIGSLLGTLLVISIPPLYLKPIIIVLLISVLLFVLFKKDWGTVTTYAGASQKKLLLLGLGALTIGFYDGFVGPGTGTFLIFMFIYAGFNFLYSSGNAKLLNFVSNLGSLILFLGLGHVDYVLGLSAGAGQIIGATLGSRLAIKKGVGLVRFVFIATTVSMLCKLTYDYVVTHW</sequence>
<feature type="transmembrane region" description="Helical" evidence="8">
    <location>
        <begin position="237"/>
        <end position="255"/>
    </location>
</feature>
<comment type="similarity">
    <text evidence="2 8">Belongs to the 4-toluene sulfonate uptake permease (TSUP) (TC 2.A.102) family.</text>
</comment>
<protein>
    <recommendedName>
        <fullName evidence="8">Probable membrane transporter protein</fullName>
    </recommendedName>
</protein>
<keyword evidence="5 8" id="KW-0812">Transmembrane</keyword>
<evidence type="ECO:0000313" key="9">
    <source>
        <dbReference type="EMBL" id="SUP43015.1"/>
    </source>
</evidence>
<keyword evidence="10" id="KW-1185">Reference proteome</keyword>
<dbReference type="PANTHER" id="PTHR30269:SF0">
    <property type="entry name" value="MEMBRANE TRANSPORTER PROTEIN YFCA-RELATED"/>
    <property type="match status" value="1"/>
</dbReference>
<dbReference type="RefSeq" id="WP_115310215.1">
    <property type="nucleotide sequence ID" value="NZ_UHIO01000001.1"/>
</dbReference>
<feature type="transmembrane region" description="Helical" evidence="8">
    <location>
        <begin position="197"/>
        <end position="225"/>
    </location>
</feature>
<keyword evidence="7 8" id="KW-0472">Membrane</keyword>
<keyword evidence="4 8" id="KW-1003">Cell membrane</keyword>
<organism evidence="9 10">
    <name type="scientific">Veillonella criceti</name>
    <dbReference type="NCBI Taxonomy" id="103891"/>
    <lineage>
        <taxon>Bacteria</taxon>
        <taxon>Bacillati</taxon>
        <taxon>Bacillota</taxon>
        <taxon>Negativicutes</taxon>
        <taxon>Veillonellales</taxon>
        <taxon>Veillonellaceae</taxon>
        <taxon>Veillonella</taxon>
    </lineage>
</organism>
<dbReference type="Proteomes" id="UP000255367">
    <property type="component" value="Unassembled WGS sequence"/>
</dbReference>
<dbReference type="Pfam" id="PF01925">
    <property type="entry name" value="TauE"/>
    <property type="match status" value="1"/>
</dbReference>
<gene>
    <name evidence="9" type="primary">yfcA</name>
    <name evidence="9" type="ORF">NCTC12020_01026</name>
</gene>
<dbReference type="InterPro" id="IPR052017">
    <property type="entry name" value="TSUP"/>
</dbReference>
<dbReference type="PANTHER" id="PTHR30269">
    <property type="entry name" value="TRANSMEMBRANE PROTEIN YFCA"/>
    <property type="match status" value="1"/>
</dbReference>
<dbReference type="AlphaFoldDB" id="A0A380NM45"/>
<accession>A0A380NM45</accession>
<evidence type="ECO:0000256" key="1">
    <source>
        <dbReference type="ARBA" id="ARBA00004651"/>
    </source>
</evidence>
<keyword evidence="3" id="KW-0813">Transport</keyword>